<evidence type="ECO:0000259" key="1">
    <source>
        <dbReference type="Pfam" id="PF13435"/>
    </source>
</evidence>
<organism evidence="2">
    <name type="scientific">hydrothermal vent metagenome</name>
    <dbReference type="NCBI Taxonomy" id="652676"/>
    <lineage>
        <taxon>unclassified sequences</taxon>
        <taxon>metagenomes</taxon>
        <taxon>ecological metagenomes</taxon>
    </lineage>
</organism>
<dbReference type="SUPFAM" id="SSF48695">
    <property type="entry name" value="Multiheme cytochromes"/>
    <property type="match status" value="1"/>
</dbReference>
<evidence type="ECO:0000313" key="2">
    <source>
        <dbReference type="EMBL" id="VAX21913.1"/>
    </source>
</evidence>
<reference evidence="2" key="1">
    <citation type="submission" date="2018-06" db="EMBL/GenBank/DDBJ databases">
        <authorList>
            <person name="Zhirakovskaya E."/>
        </authorList>
    </citation>
    <scope>NUCLEOTIDE SEQUENCE</scope>
</reference>
<accession>A0A3B1CB69</accession>
<dbReference type="InterPro" id="IPR023155">
    <property type="entry name" value="Cyt_c-552/4"/>
</dbReference>
<feature type="domain" description="Cytochrome c-552/4" evidence="1">
    <location>
        <begin position="72"/>
        <end position="140"/>
    </location>
</feature>
<dbReference type="InterPro" id="IPR036280">
    <property type="entry name" value="Multihaem_cyt_sf"/>
</dbReference>
<dbReference type="EMBL" id="UOGC01000129">
    <property type="protein sequence ID" value="VAX21913.1"/>
    <property type="molecule type" value="Genomic_DNA"/>
</dbReference>
<proteinExistence type="predicted"/>
<gene>
    <name evidence="2" type="ORF">MNBD_NITROSPINAE01-434</name>
</gene>
<name>A0A3B1CB69_9ZZZZ</name>
<dbReference type="Gene3D" id="1.10.1130.10">
    <property type="entry name" value="Flavocytochrome C3, Chain A"/>
    <property type="match status" value="1"/>
</dbReference>
<dbReference type="AlphaFoldDB" id="A0A3B1CB69"/>
<sequence>MPALNRVVGRYLFLFLVVLVAWPLAVSAQDQRIDDELGDSSPIVIPLKEALGDVKFNEAINSGEYKYTGNLKCRLCHRDFFKGRKRDPHVHTFKKSIKKKYYNEARCLACHTTGYGVKTGFTSVKKTPKLVNVQCEGCHGPGSKHIENVHDGGFLAGPDRPDLIKKMCHACHNSRWNKSFTDKNFEDVYDAYAAPDIELPVE</sequence>
<protein>
    <recommendedName>
        <fullName evidence="1">Cytochrome c-552/4 domain-containing protein</fullName>
    </recommendedName>
</protein>
<dbReference type="Pfam" id="PF13435">
    <property type="entry name" value="Cytochrome_C554"/>
    <property type="match status" value="1"/>
</dbReference>